<dbReference type="PANTHER" id="PTHR46018">
    <property type="entry name" value="ZINC PHOSPHODIESTERASE ELAC PROTEIN 1"/>
    <property type="match status" value="1"/>
</dbReference>
<accession>F4S4W5</accession>
<dbReference type="GeneID" id="18924529"/>
<proteinExistence type="predicted"/>
<dbReference type="Proteomes" id="UP000001072">
    <property type="component" value="Unassembled WGS sequence"/>
</dbReference>
<dbReference type="OrthoDB" id="527344at2759"/>
<keyword evidence="3" id="KW-1185">Reference proteome</keyword>
<gene>
    <name evidence="2" type="ORF">MELLADRAFT_111950</name>
</gene>
<dbReference type="EMBL" id="GL883149">
    <property type="protein sequence ID" value="EGG00218.1"/>
    <property type="molecule type" value="Genomic_DNA"/>
</dbReference>
<dbReference type="Gene3D" id="3.60.15.10">
    <property type="entry name" value="Ribonuclease Z/Hydroxyacylglutathione hydrolase-like"/>
    <property type="match status" value="1"/>
</dbReference>
<evidence type="ECO:0000256" key="1">
    <source>
        <dbReference type="SAM" id="MobiDB-lite"/>
    </source>
</evidence>
<feature type="region of interest" description="Disordered" evidence="1">
    <location>
        <begin position="49"/>
        <end position="74"/>
    </location>
</feature>
<organism evidence="3">
    <name type="scientific">Melampsora larici-populina (strain 98AG31 / pathotype 3-4-7)</name>
    <name type="common">Poplar leaf rust fungus</name>
    <dbReference type="NCBI Taxonomy" id="747676"/>
    <lineage>
        <taxon>Eukaryota</taxon>
        <taxon>Fungi</taxon>
        <taxon>Dikarya</taxon>
        <taxon>Basidiomycota</taxon>
        <taxon>Pucciniomycotina</taxon>
        <taxon>Pucciniomycetes</taxon>
        <taxon>Pucciniales</taxon>
        <taxon>Melampsoraceae</taxon>
        <taxon>Melampsora</taxon>
    </lineage>
</organism>
<dbReference type="PANTHER" id="PTHR46018:SF2">
    <property type="entry name" value="ZINC PHOSPHODIESTERASE ELAC PROTEIN 1"/>
    <property type="match status" value="1"/>
</dbReference>
<name>F4S4W5_MELLP</name>
<dbReference type="InterPro" id="IPR036866">
    <property type="entry name" value="RibonucZ/Hydroxyglut_hydro"/>
</dbReference>
<dbReference type="HOGENOM" id="CLU_031317_4_0_1"/>
<dbReference type="AlphaFoldDB" id="F4S4W5"/>
<protein>
    <recommendedName>
        <fullName evidence="4">Metallo-beta-lactamase domain-containing protein</fullName>
    </recommendedName>
</protein>
<dbReference type="SUPFAM" id="SSF56281">
    <property type="entry name" value="Metallo-hydrolase/oxidoreductase"/>
    <property type="match status" value="1"/>
</dbReference>
<dbReference type="KEGG" id="mlr:MELLADRAFT_111950"/>
<evidence type="ECO:0000313" key="3">
    <source>
        <dbReference type="Proteomes" id="UP000001072"/>
    </source>
</evidence>
<dbReference type="InParanoid" id="F4S4W5"/>
<sequence>MPDQGRIPYHLASLDSFSQLKPKARPNRFLSRPLDRYKLSPTQVDYLNRHRYLPRTEKRPRPANMSRANSPPDQLEVNFLGTSAGDHVLGLISFLAHISDRIDADLMSENQHPFSNPSASIEIFGPSGIREFVRTNLRLTQTHAALKVKINELLRPSRDRVYGPSQSKPDGRLWHTEILGEDIWADEDGVWRDIVGMDEAGVSVGAAPIAHRTPQAILSKLEQDRKPITFSSGVTLDPPKLSIQGRKVVILGDTSDPTPILALTSKDPDQKIDLLVHESTGTSVVDLNPSIISASDTNEASVAQKMRDRGHSTSFMAGQFARQINAKRMVMNHVGGKFPSPLGCVCPSPELAKISEFPRVDRGERESLTIYDTCLKSTASGLWKTYEEMDDERQGKVFQEVKWIESVAADAVNGWKAGCGKEKDEVDLEVVVAHDFLQVKVPRSDLI</sequence>
<evidence type="ECO:0000313" key="2">
    <source>
        <dbReference type="EMBL" id="EGG00218.1"/>
    </source>
</evidence>
<dbReference type="eggNOG" id="KOG2121">
    <property type="taxonomic scope" value="Eukaryota"/>
</dbReference>
<evidence type="ECO:0008006" key="4">
    <source>
        <dbReference type="Google" id="ProtNLM"/>
    </source>
</evidence>
<reference evidence="3" key="1">
    <citation type="journal article" date="2011" name="Proc. Natl. Acad. Sci. U.S.A.">
        <title>Obligate biotrophy features unraveled by the genomic analysis of rust fungi.</title>
        <authorList>
            <person name="Duplessis S."/>
            <person name="Cuomo C.A."/>
            <person name="Lin Y.-C."/>
            <person name="Aerts A."/>
            <person name="Tisserant E."/>
            <person name="Veneault-Fourrey C."/>
            <person name="Joly D.L."/>
            <person name="Hacquard S."/>
            <person name="Amselem J."/>
            <person name="Cantarel B.L."/>
            <person name="Chiu R."/>
            <person name="Coutinho P.M."/>
            <person name="Feau N."/>
            <person name="Field M."/>
            <person name="Frey P."/>
            <person name="Gelhaye E."/>
            <person name="Goldberg J."/>
            <person name="Grabherr M.G."/>
            <person name="Kodira C.D."/>
            <person name="Kohler A."/>
            <person name="Kuees U."/>
            <person name="Lindquist E.A."/>
            <person name="Lucas S.M."/>
            <person name="Mago R."/>
            <person name="Mauceli E."/>
            <person name="Morin E."/>
            <person name="Murat C."/>
            <person name="Pangilinan J.L."/>
            <person name="Park R."/>
            <person name="Pearson M."/>
            <person name="Quesneville H."/>
            <person name="Rouhier N."/>
            <person name="Sakthikumar S."/>
            <person name="Salamov A.A."/>
            <person name="Schmutz J."/>
            <person name="Selles B."/>
            <person name="Shapiro H."/>
            <person name="Tanguay P."/>
            <person name="Tuskan G.A."/>
            <person name="Henrissat B."/>
            <person name="Van de Peer Y."/>
            <person name="Rouze P."/>
            <person name="Ellis J.G."/>
            <person name="Dodds P.N."/>
            <person name="Schein J.E."/>
            <person name="Zhong S."/>
            <person name="Hamelin R.C."/>
            <person name="Grigoriev I.V."/>
            <person name="Szabo L.J."/>
            <person name="Martin F."/>
        </authorList>
    </citation>
    <scope>NUCLEOTIDE SEQUENCE [LARGE SCALE GENOMIC DNA]</scope>
    <source>
        <strain evidence="3">98AG31 / pathotype 3-4-7</strain>
    </source>
</reference>
<dbReference type="GO" id="GO:0005634">
    <property type="term" value="C:nucleus"/>
    <property type="evidence" value="ECO:0007669"/>
    <property type="project" value="TreeGrafter"/>
</dbReference>
<dbReference type="STRING" id="747676.F4S4W5"/>
<dbReference type="GO" id="GO:0042781">
    <property type="term" value="F:3'-tRNA processing endoribonuclease activity"/>
    <property type="evidence" value="ECO:0007669"/>
    <property type="project" value="TreeGrafter"/>
</dbReference>
<dbReference type="RefSeq" id="XP_007416417.1">
    <property type="nucleotide sequence ID" value="XM_007416355.1"/>
</dbReference>
<dbReference type="VEuPathDB" id="FungiDB:MELLADRAFT_111950"/>